<keyword evidence="3" id="KW-1185">Reference proteome</keyword>
<organism evidence="2 3">
    <name type="scientific">Laceyella putida</name>
    <dbReference type="NCBI Taxonomy" id="110101"/>
    <lineage>
        <taxon>Bacteria</taxon>
        <taxon>Bacillati</taxon>
        <taxon>Bacillota</taxon>
        <taxon>Bacilli</taxon>
        <taxon>Bacillales</taxon>
        <taxon>Thermoactinomycetaceae</taxon>
        <taxon>Laceyella</taxon>
    </lineage>
</organism>
<gene>
    <name evidence="2" type="ORF">ACFQNG_10900</name>
</gene>
<name>A0ABW2RKP6_9BACL</name>
<accession>A0ABW2RKP6</accession>
<dbReference type="PANTHER" id="PTHR34474">
    <property type="entry name" value="SIGNAL TRANSDUCTION PROTEIN TRAP"/>
    <property type="match status" value="1"/>
</dbReference>
<dbReference type="PROSITE" id="PS51725">
    <property type="entry name" value="ABM"/>
    <property type="match status" value="1"/>
</dbReference>
<evidence type="ECO:0000313" key="2">
    <source>
        <dbReference type="EMBL" id="MFC7441642.1"/>
    </source>
</evidence>
<protein>
    <submittedName>
        <fullName evidence="2">Antibiotic biosynthesis monooxygenase family protein</fullName>
        <ecNumber evidence="2">1.14.-.-</ecNumber>
    </submittedName>
</protein>
<proteinExistence type="predicted"/>
<dbReference type="InterPro" id="IPR050404">
    <property type="entry name" value="Heme-degrading_MO"/>
</dbReference>
<comment type="caution">
    <text evidence="2">The sequence shown here is derived from an EMBL/GenBank/DDBJ whole genome shotgun (WGS) entry which is preliminary data.</text>
</comment>
<sequence>MYQVNNRINITSPEHLAMLRERFGKAPESMKQVPGFLSFRLLEAEDGSHVIAETVFASKEAFRAWVESDHFKRAHGGRGGDASRPDLASYYVRVK</sequence>
<dbReference type="SUPFAM" id="SSF54909">
    <property type="entry name" value="Dimeric alpha+beta barrel"/>
    <property type="match status" value="1"/>
</dbReference>
<dbReference type="Proteomes" id="UP001596500">
    <property type="component" value="Unassembled WGS sequence"/>
</dbReference>
<dbReference type="EC" id="1.14.-.-" evidence="2"/>
<evidence type="ECO:0000259" key="1">
    <source>
        <dbReference type="PROSITE" id="PS51725"/>
    </source>
</evidence>
<dbReference type="InterPro" id="IPR007138">
    <property type="entry name" value="ABM_dom"/>
</dbReference>
<keyword evidence="2" id="KW-0560">Oxidoreductase</keyword>
<reference evidence="3" key="1">
    <citation type="journal article" date="2019" name="Int. J. Syst. Evol. Microbiol.">
        <title>The Global Catalogue of Microorganisms (GCM) 10K type strain sequencing project: providing services to taxonomists for standard genome sequencing and annotation.</title>
        <authorList>
            <consortium name="The Broad Institute Genomics Platform"/>
            <consortium name="The Broad Institute Genome Sequencing Center for Infectious Disease"/>
            <person name="Wu L."/>
            <person name="Ma J."/>
        </authorList>
    </citation>
    <scope>NUCLEOTIDE SEQUENCE [LARGE SCALE GENOMIC DNA]</scope>
    <source>
        <strain evidence="3">CGMCC 1.12942</strain>
    </source>
</reference>
<evidence type="ECO:0000313" key="3">
    <source>
        <dbReference type="Proteomes" id="UP001596500"/>
    </source>
</evidence>
<dbReference type="Gene3D" id="3.30.70.100">
    <property type="match status" value="1"/>
</dbReference>
<feature type="domain" description="ABM" evidence="1">
    <location>
        <begin position="2"/>
        <end position="91"/>
    </location>
</feature>
<keyword evidence="2" id="KW-0503">Monooxygenase</keyword>
<dbReference type="EMBL" id="JBHTBW010000031">
    <property type="protein sequence ID" value="MFC7441642.1"/>
    <property type="molecule type" value="Genomic_DNA"/>
</dbReference>
<dbReference type="Pfam" id="PF03992">
    <property type="entry name" value="ABM"/>
    <property type="match status" value="1"/>
</dbReference>
<dbReference type="RefSeq" id="WP_379864959.1">
    <property type="nucleotide sequence ID" value="NZ_JBHTBW010000031.1"/>
</dbReference>
<dbReference type="InterPro" id="IPR011008">
    <property type="entry name" value="Dimeric_a/b-barrel"/>
</dbReference>
<dbReference type="PANTHER" id="PTHR34474:SF2">
    <property type="entry name" value="SIGNAL TRANSDUCTION PROTEIN TRAP"/>
    <property type="match status" value="1"/>
</dbReference>
<dbReference type="GO" id="GO:0004497">
    <property type="term" value="F:monooxygenase activity"/>
    <property type="evidence" value="ECO:0007669"/>
    <property type="project" value="UniProtKB-KW"/>
</dbReference>